<accession>A0A1Q8E8H3</accession>
<dbReference type="Gene3D" id="1.20.120.1630">
    <property type="match status" value="1"/>
</dbReference>
<comment type="caution">
    <text evidence="6">The sequence shown here is derived from an EMBL/GenBank/DDBJ whole genome shotgun (WGS) entry which is preliminary data.</text>
</comment>
<dbReference type="Pfam" id="PF04140">
    <property type="entry name" value="ICMT"/>
    <property type="match status" value="1"/>
</dbReference>
<dbReference type="PANTHER" id="PTHR43847:SF1">
    <property type="entry name" value="BLL3993 PROTEIN"/>
    <property type="match status" value="1"/>
</dbReference>
<evidence type="ECO:0008006" key="8">
    <source>
        <dbReference type="Google" id="ProtNLM"/>
    </source>
</evidence>
<dbReference type="GO" id="GO:0016020">
    <property type="term" value="C:membrane"/>
    <property type="evidence" value="ECO:0007669"/>
    <property type="project" value="UniProtKB-SubCell"/>
</dbReference>
<name>A0A1Q8E8H3_9STRE</name>
<dbReference type="PANTHER" id="PTHR43847">
    <property type="entry name" value="BLL3993 PROTEIN"/>
    <property type="match status" value="1"/>
</dbReference>
<feature type="transmembrane region" description="Helical" evidence="5">
    <location>
        <begin position="129"/>
        <end position="154"/>
    </location>
</feature>
<evidence type="ECO:0000313" key="7">
    <source>
        <dbReference type="Proteomes" id="UP000186890"/>
    </source>
</evidence>
<protein>
    <recommendedName>
        <fullName evidence="8">DUF1295 domain-containing protein</fullName>
    </recommendedName>
</protein>
<keyword evidence="7" id="KW-1185">Reference proteome</keyword>
<evidence type="ECO:0000256" key="1">
    <source>
        <dbReference type="ARBA" id="ARBA00004141"/>
    </source>
</evidence>
<evidence type="ECO:0000256" key="3">
    <source>
        <dbReference type="ARBA" id="ARBA00022989"/>
    </source>
</evidence>
<dbReference type="Proteomes" id="UP000186890">
    <property type="component" value="Unassembled WGS sequence"/>
</dbReference>
<feature type="transmembrane region" description="Helical" evidence="5">
    <location>
        <begin position="41"/>
        <end position="61"/>
    </location>
</feature>
<keyword evidence="2 5" id="KW-0812">Transmembrane</keyword>
<dbReference type="AlphaFoldDB" id="A0A1Q8E8H3"/>
<organism evidence="6 7">
    <name type="scientific">Streptococcus cuniculi</name>
    <dbReference type="NCBI Taxonomy" id="1432788"/>
    <lineage>
        <taxon>Bacteria</taxon>
        <taxon>Bacillati</taxon>
        <taxon>Bacillota</taxon>
        <taxon>Bacilli</taxon>
        <taxon>Lactobacillales</taxon>
        <taxon>Streptococcaceae</taxon>
        <taxon>Streptococcus</taxon>
    </lineage>
</organism>
<sequence length="172" mass="19958">MMVIGIVVAVFLLRLWFLKISVQHERMILKNGGREYGVKNTKYLTLLHILFYVFCVVEALIRHTSMDARGVVGALCILFSMCMLYLVQSILGDIWTVKLMIAKNHTYNDHILFRLVKHPNYYLNIVPELVGLTLLCHAWLTALILGPFYAVVLWRRIREEEDLLEKVIIPNS</sequence>
<evidence type="ECO:0000256" key="4">
    <source>
        <dbReference type="ARBA" id="ARBA00023136"/>
    </source>
</evidence>
<keyword evidence="3 5" id="KW-1133">Transmembrane helix</keyword>
<feature type="transmembrane region" description="Helical" evidence="5">
    <location>
        <begin position="68"/>
        <end position="91"/>
    </location>
</feature>
<dbReference type="EMBL" id="MSJM01000003">
    <property type="protein sequence ID" value="OLF48076.1"/>
    <property type="molecule type" value="Genomic_DNA"/>
</dbReference>
<keyword evidence="4 5" id="KW-0472">Membrane</keyword>
<dbReference type="InterPro" id="IPR052527">
    <property type="entry name" value="Metal_cation-efflux_comp"/>
</dbReference>
<dbReference type="GO" id="GO:0004671">
    <property type="term" value="F:protein C-terminal S-isoprenylcysteine carboxyl O-methyltransferase activity"/>
    <property type="evidence" value="ECO:0007669"/>
    <property type="project" value="InterPro"/>
</dbReference>
<gene>
    <name evidence="6" type="ORF">BU202_03530</name>
</gene>
<dbReference type="InterPro" id="IPR007269">
    <property type="entry name" value="ICMT_MeTrfase"/>
</dbReference>
<evidence type="ECO:0000256" key="5">
    <source>
        <dbReference type="SAM" id="Phobius"/>
    </source>
</evidence>
<comment type="subcellular location">
    <subcellularLocation>
        <location evidence="1">Membrane</location>
        <topology evidence="1">Multi-pass membrane protein</topology>
    </subcellularLocation>
</comment>
<reference evidence="7" key="1">
    <citation type="submission" date="2016-12" db="EMBL/GenBank/DDBJ databases">
        <authorList>
            <person name="Gulvik C.A."/>
        </authorList>
    </citation>
    <scope>NUCLEOTIDE SEQUENCE [LARGE SCALE GENOMIC DNA]</scope>
    <source>
        <strain evidence="7">NED12-00049-6B</strain>
    </source>
</reference>
<evidence type="ECO:0000313" key="6">
    <source>
        <dbReference type="EMBL" id="OLF48076.1"/>
    </source>
</evidence>
<proteinExistence type="predicted"/>
<evidence type="ECO:0000256" key="2">
    <source>
        <dbReference type="ARBA" id="ARBA00022692"/>
    </source>
</evidence>